<feature type="signal peptide" evidence="1">
    <location>
        <begin position="1"/>
        <end position="18"/>
    </location>
</feature>
<organism evidence="2 3">
    <name type="scientific">Littorina saxatilis</name>
    <dbReference type="NCBI Taxonomy" id="31220"/>
    <lineage>
        <taxon>Eukaryota</taxon>
        <taxon>Metazoa</taxon>
        <taxon>Spiralia</taxon>
        <taxon>Lophotrochozoa</taxon>
        <taxon>Mollusca</taxon>
        <taxon>Gastropoda</taxon>
        <taxon>Caenogastropoda</taxon>
        <taxon>Littorinimorpha</taxon>
        <taxon>Littorinoidea</taxon>
        <taxon>Littorinidae</taxon>
        <taxon>Littorina</taxon>
    </lineage>
</organism>
<dbReference type="Proteomes" id="UP001374579">
    <property type="component" value="Unassembled WGS sequence"/>
</dbReference>
<keyword evidence="3" id="KW-1185">Reference proteome</keyword>
<comment type="caution">
    <text evidence="2">The sequence shown here is derived from an EMBL/GenBank/DDBJ whole genome shotgun (WGS) entry which is preliminary data.</text>
</comment>
<reference evidence="2 3" key="1">
    <citation type="submission" date="2024-02" db="EMBL/GenBank/DDBJ databases">
        <title>Chromosome-scale genome assembly of the rough periwinkle Littorina saxatilis.</title>
        <authorList>
            <person name="De Jode A."/>
            <person name="Faria R."/>
            <person name="Formenti G."/>
            <person name="Sims Y."/>
            <person name="Smith T.P."/>
            <person name="Tracey A."/>
            <person name="Wood J.M.D."/>
            <person name="Zagrodzka Z.B."/>
            <person name="Johannesson K."/>
            <person name="Butlin R.K."/>
            <person name="Leder E.H."/>
        </authorList>
    </citation>
    <scope>NUCLEOTIDE SEQUENCE [LARGE SCALE GENOMIC DNA]</scope>
    <source>
        <strain evidence="2">Snail1</strain>
        <tissue evidence="2">Muscle</tissue>
    </source>
</reference>
<proteinExistence type="predicted"/>
<dbReference type="EMBL" id="JBAMIC010000595">
    <property type="protein sequence ID" value="KAK7089771.1"/>
    <property type="molecule type" value="Genomic_DNA"/>
</dbReference>
<feature type="chain" id="PRO_5042886154" evidence="1">
    <location>
        <begin position="19"/>
        <end position="90"/>
    </location>
</feature>
<gene>
    <name evidence="2" type="ORF">V1264_024820</name>
</gene>
<name>A0AAN9AMK4_9CAEN</name>
<protein>
    <submittedName>
        <fullName evidence="2">Uncharacterized protein</fullName>
    </submittedName>
</protein>
<evidence type="ECO:0000256" key="1">
    <source>
        <dbReference type="SAM" id="SignalP"/>
    </source>
</evidence>
<accession>A0AAN9AMK4</accession>
<keyword evidence="1" id="KW-0732">Signal</keyword>
<dbReference type="AlphaFoldDB" id="A0AAN9AMK4"/>
<sequence length="90" mass="10159">MGFTTITTLLMLLFLSYAASVIQPSATHTRKGVACDINRPCQWYGPQYGCYTDFATLTFDLCCRSTCTWNFFLGKNTCLTNVLLQSLCYE</sequence>
<evidence type="ECO:0000313" key="2">
    <source>
        <dbReference type="EMBL" id="KAK7089771.1"/>
    </source>
</evidence>
<evidence type="ECO:0000313" key="3">
    <source>
        <dbReference type="Proteomes" id="UP001374579"/>
    </source>
</evidence>